<organism evidence="9 10">
    <name type="scientific">Erpetoichthys calabaricus</name>
    <name type="common">Rope fish</name>
    <name type="synonym">Calamoichthys calabaricus</name>
    <dbReference type="NCBI Taxonomy" id="27687"/>
    <lineage>
        <taxon>Eukaryota</taxon>
        <taxon>Metazoa</taxon>
        <taxon>Chordata</taxon>
        <taxon>Craniata</taxon>
        <taxon>Vertebrata</taxon>
        <taxon>Euteleostomi</taxon>
        <taxon>Actinopterygii</taxon>
        <taxon>Polypteriformes</taxon>
        <taxon>Polypteridae</taxon>
        <taxon>Erpetoichthys</taxon>
    </lineage>
</organism>
<keyword evidence="2" id="KW-0479">Metal-binding</keyword>
<reference evidence="9" key="2">
    <citation type="submission" date="2025-08" db="UniProtKB">
        <authorList>
            <consortium name="Ensembl"/>
        </authorList>
    </citation>
    <scope>IDENTIFICATION</scope>
</reference>
<evidence type="ECO:0000259" key="8">
    <source>
        <dbReference type="PROSITE" id="PS51872"/>
    </source>
</evidence>
<accession>A0A8C4SQC0</accession>
<feature type="region of interest" description="Disordered" evidence="7">
    <location>
        <begin position="313"/>
        <end position="355"/>
    </location>
</feature>
<name>A0A8C4SQC0_ERPCA</name>
<dbReference type="InterPro" id="IPR047147">
    <property type="entry name" value="FBX5_43"/>
</dbReference>
<evidence type="ECO:0000256" key="5">
    <source>
        <dbReference type="ARBA" id="ARBA00022833"/>
    </source>
</evidence>
<evidence type="ECO:0000256" key="1">
    <source>
        <dbReference type="ARBA" id="ARBA00004906"/>
    </source>
</evidence>
<proteinExistence type="predicted"/>
<keyword evidence="3 6" id="KW-0863">Zinc-finger</keyword>
<reference evidence="9" key="1">
    <citation type="submission" date="2021-06" db="EMBL/GenBank/DDBJ databases">
        <authorList>
            <consortium name="Wellcome Sanger Institute Data Sharing"/>
        </authorList>
    </citation>
    <scope>NUCLEOTIDE SEQUENCE [LARGE SCALE GENOMIC DNA]</scope>
</reference>
<dbReference type="CDD" id="cd20365">
    <property type="entry name" value="BRcat_RBR_FBXO43"/>
    <property type="match status" value="1"/>
</dbReference>
<keyword evidence="5" id="KW-0862">Zinc</keyword>
<dbReference type="PROSITE" id="PS51872">
    <property type="entry name" value="ZF_ZBR"/>
    <property type="match status" value="1"/>
</dbReference>
<evidence type="ECO:0000256" key="3">
    <source>
        <dbReference type="ARBA" id="ARBA00022771"/>
    </source>
</evidence>
<dbReference type="GO" id="GO:0045835">
    <property type="term" value="P:negative regulation of meiotic nuclear division"/>
    <property type="evidence" value="ECO:0007669"/>
    <property type="project" value="InterPro"/>
</dbReference>
<dbReference type="GO" id="GO:0005634">
    <property type="term" value="C:nucleus"/>
    <property type="evidence" value="ECO:0007669"/>
    <property type="project" value="TreeGrafter"/>
</dbReference>
<feature type="domain" description="ZBR-type" evidence="8">
    <location>
        <begin position="590"/>
        <end position="638"/>
    </location>
</feature>
<keyword evidence="10" id="KW-1185">Reference proteome</keyword>
<evidence type="ECO:0000313" key="9">
    <source>
        <dbReference type="Ensembl" id="ENSECRP00000019594.1"/>
    </source>
</evidence>
<dbReference type="UniPathway" id="UPA00143"/>
<dbReference type="FunFam" id="2.20.25.20:FF:000006">
    <property type="entry name" value="F-box only protein 5"/>
    <property type="match status" value="1"/>
</dbReference>
<dbReference type="PANTHER" id="PTHR15493">
    <property type="entry name" value="F-BOX ONLY PROTEIN 5 AND 43"/>
    <property type="match status" value="1"/>
</dbReference>
<dbReference type="GO" id="GO:0007088">
    <property type="term" value="P:regulation of mitotic nuclear division"/>
    <property type="evidence" value="ECO:0007669"/>
    <property type="project" value="InterPro"/>
</dbReference>
<dbReference type="Gene3D" id="2.20.25.20">
    <property type="match status" value="1"/>
</dbReference>
<reference evidence="9" key="3">
    <citation type="submission" date="2025-09" db="UniProtKB">
        <authorList>
            <consortium name="Ensembl"/>
        </authorList>
    </citation>
    <scope>IDENTIFICATION</scope>
</reference>
<keyword evidence="4" id="KW-0833">Ubl conjugation pathway</keyword>
<evidence type="ECO:0000256" key="4">
    <source>
        <dbReference type="ARBA" id="ARBA00022786"/>
    </source>
</evidence>
<evidence type="ECO:0000313" key="10">
    <source>
        <dbReference type="Proteomes" id="UP000694620"/>
    </source>
</evidence>
<sequence>MERSFRSDTLIPIYKNSCITSSLDQGFSESLQTSRYKLNETKDTSKTLDEVQDCFEDSTENVSLPKYSLAKSSSKNRQNIKSPTYCISRDKSYVSSGFYETPRASKKHASLRRQLLVSKTVSEGRKGHARSSLESRDYSCRRVDSLEDGSLHSSLDSPEKDNFVALATSTLKNEESTASGVKRFLFSQIRTSTLEDLENEKNPPLALSLSEIQHDLDESIISSFQCDSVSPELFITPQLNKFSKSYPDQFLTPVGNLVDSFNLNLSVLTTPPVTPIAEIDTSTTEDSGFNSVGLHKSQDSFMDHDGSFQELLHSRDKETSQSFESKRRSRLERNRRLSTLREGGSQSEEEAVSNGKNSRAAVFKCHKKEDHIPKEDADLFINKVPNNKGILNLTDLSQTPALQVMHTICLRGVRSQHAKTPGENVFDFSESFELFQPSASLAGLIGRKMGLKHIDILAELKYRNLKHILALILNRLSPEDIYSFGQVSLVWDEIILQDKIIRRRRRAYIKELKAIAKQDNRSHMPDTETRLNVQNRSPLKSVQAQQRLSSSMTPVLTLTPLNGTNRKVVNSASKQDAFIMVAKTLLNDECLKSCPRCRYPAKCHKEKKQGICSWEECAFDFCTECLRAFHGSKECETFSVQRRSNKEALPGSAKSKRNLKRL</sequence>
<evidence type="ECO:0000256" key="6">
    <source>
        <dbReference type="PROSITE-ProRule" id="PRU01220"/>
    </source>
</evidence>
<dbReference type="Ensembl" id="ENSECRT00000019990.1">
    <property type="protein sequence ID" value="ENSECRP00000019594.1"/>
    <property type="gene ID" value="ENSECRG00000013102.1"/>
</dbReference>
<dbReference type="AlphaFoldDB" id="A0A8C4SQC0"/>
<dbReference type="GO" id="GO:0008270">
    <property type="term" value="F:zinc ion binding"/>
    <property type="evidence" value="ECO:0007669"/>
    <property type="project" value="UniProtKB-KW"/>
</dbReference>
<dbReference type="GeneTree" id="ENSGT00530000063692"/>
<dbReference type="InterPro" id="IPR044064">
    <property type="entry name" value="ZF_ZBR"/>
</dbReference>
<protein>
    <submittedName>
        <fullName evidence="9">F-box protein 43</fullName>
    </submittedName>
</protein>
<dbReference type="GO" id="GO:0016567">
    <property type="term" value="P:protein ubiquitination"/>
    <property type="evidence" value="ECO:0007669"/>
    <property type="project" value="UniProtKB-UniPathway"/>
</dbReference>
<dbReference type="PANTHER" id="PTHR15493:SF1">
    <property type="entry name" value="F-BOX ONLY PROTEIN 43"/>
    <property type="match status" value="1"/>
</dbReference>
<evidence type="ECO:0000256" key="7">
    <source>
        <dbReference type="SAM" id="MobiDB-lite"/>
    </source>
</evidence>
<evidence type="ECO:0000256" key="2">
    <source>
        <dbReference type="ARBA" id="ARBA00022723"/>
    </source>
</evidence>
<gene>
    <name evidence="9" type="primary">FBXO43</name>
</gene>
<dbReference type="Proteomes" id="UP000694620">
    <property type="component" value="Chromosome 13"/>
</dbReference>
<comment type="pathway">
    <text evidence="1">Protein modification; protein ubiquitination.</text>
</comment>